<dbReference type="AlphaFoldDB" id="A0AAN7V8B6"/>
<feature type="chain" id="PRO_5042867787" evidence="1">
    <location>
        <begin position="17"/>
        <end position="318"/>
    </location>
</feature>
<organism evidence="2 3">
    <name type="scientific">Pyrocoelia pectoralis</name>
    <dbReference type="NCBI Taxonomy" id="417401"/>
    <lineage>
        <taxon>Eukaryota</taxon>
        <taxon>Metazoa</taxon>
        <taxon>Ecdysozoa</taxon>
        <taxon>Arthropoda</taxon>
        <taxon>Hexapoda</taxon>
        <taxon>Insecta</taxon>
        <taxon>Pterygota</taxon>
        <taxon>Neoptera</taxon>
        <taxon>Endopterygota</taxon>
        <taxon>Coleoptera</taxon>
        <taxon>Polyphaga</taxon>
        <taxon>Elateriformia</taxon>
        <taxon>Elateroidea</taxon>
        <taxon>Lampyridae</taxon>
        <taxon>Lampyrinae</taxon>
        <taxon>Pyrocoelia</taxon>
    </lineage>
</organism>
<feature type="signal peptide" evidence="1">
    <location>
        <begin position="1"/>
        <end position="16"/>
    </location>
</feature>
<reference evidence="2 3" key="1">
    <citation type="journal article" date="2024" name="Insects">
        <title>An Improved Chromosome-Level Genome Assembly of the Firefly Pyrocoelia pectoralis.</title>
        <authorList>
            <person name="Fu X."/>
            <person name="Meyer-Rochow V.B."/>
            <person name="Ballantyne L."/>
            <person name="Zhu X."/>
        </authorList>
    </citation>
    <scope>NUCLEOTIDE SEQUENCE [LARGE SCALE GENOMIC DNA]</scope>
    <source>
        <strain evidence="2">XCY_ONT2</strain>
    </source>
</reference>
<dbReference type="Proteomes" id="UP001329430">
    <property type="component" value="Chromosome 5"/>
</dbReference>
<evidence type="ECO:0000313" key="3">
    <source>
        <dbReference type="Proteomes" id="UP001329430"/>
    </source>
</evidence>
<comment type="caution">
    <text evidence="2">The sequence shown here is derived from an EMBL/GenBank/DDBJ whole genome shotgun (WGS) entry which is preliminary data.</text>
</comment>
<accession>A0AAN7V8B6</accession>
<proteinExistence type="predicted"/>
<protein>
    <submittedName>
        <fullName evidence="2">Uncharacterized protein</fullName>
    </submittedName>
</protein>
<evidence type="ECO:0000256" key="1">
    <source>
        <dbReference type="SAM" id="SignalP"/>
    </source>
</evidence>
<sequence>MKSYLVILSFVVTIWAEEKAVPVIAQQRSDAEKQEYDAVPAYYKFSPQKNAQIQEQLLNYNPQVANYAQQISLVSQQQQQQAKYASAPIPAHIMYGFAPQVQQQLEYATQPVAFAQPAPKPQHAAATRHLPTPAINFSPASEVSSFRFSSPLVTYSNQGVLQQLTGKLSAGDSVQVGQESQTIAPKKIASTQQPAVYSQAPQLAHATPQEVGAQEYNYANLPQQQQIAYVAVPQRAAYAAQQPQPKAAYASLPKQYYAVAAPQHTAAYTPQQLAYSPSDLQQFAYVLAVPQAGRSAAQPVYVAQQQAKYSNQGENYKK</sequence>
<keyword evidence="3" id="KW-1185">Reference proteome</keyword>
<gene>
    <name evidence="2" type="ORF">RI129_007625</name>
</gene>
<name>A0AAN7V8B6_9COLE</name>
<evidence type="ECO:0000313" key="2">
    <source>
        <dbReference type="EMBL" id="KAK5643780.1"/>
    </source>
</evidence>
<dbReference type="EMBL" id="JAVRBK010000005">
    <property type="protein sequence ID" value="KAK5643780.1"/>
    <property type="molecule type" value="Genomic_DNA"/>
</dbReference>
<keyword evidence="1" id="KW-0732">Signal</keyword>